<dbReference type="GO" id="GO:0031397">
    <property type="term" value="P:negative regulation of protein ubiquitination"/>
    <property type="evidence" value="ECO:0007669"/>
    <property type="project" value="TreeGrafter"/>
</dbReference>
<dbReference type="PANTHER" id="PTHR46472:SF1">
    <property type="entry name" value="NUCLEOREDOXIN"/>
    <property type="match status" value="1"/>
</dbReference>
<dbReference type="GO" id="GO:0030178">
    <property type="term" value="P:negative regulation of Wnt signaling pathway"/>
    <property type="evidence" value="ECO:0007669"/>
    <property type="project" value="TreeGrafter"/>
</dbReference>
<gene>
    <name evidence="3" type="ORF">JYZ213_LOCUS1739</name>
</gene>
<proteinExistence type="predicted"/>
<dbReference type="Proteomes" id="UP000663845">
    <property type="component" value="Unassembled WGS sequence"/>
</dbReference>
<protein>
    <recommendedName>
        <fullName evidence="2">Thioredoxin domain-containing protein</fullName>
    </recommendedName>
</protein>
<accession>A0A813NIZ4</accession>
<comment type="caution">
    <text evidence="3">The sequence shown here is derived from an EMBL/GenBank/DDBJ whole genome shotgun (WGS) entry which is preliminary data.</text>
</comment>
<dbReference type="InterPro" id="IPR013766">
    <property type="entry name" value="Thioredoxin_domain"/>
</dbReference>
<dbReference type="PANTHER" id="PTHR46472">
    <property type="entry name" value="NUCLEOREDOXIN"/>
    <property type="match status" value="1"/>
</dbReference>
<dbReference type="InterPro" id="IPR036249">
    <property type="entry name" value="Thioredoxin-like_sf"/>
</dbReference>
<evidence type="ECO:0000256" key="1">
    <source>
        <dbReference type="SAM" id="MobiDB-lite"/>
    </source>
</evidence>
<organism evidence="3 4">
    <name type="scientific">Adineta steineri</name>
    <dbReference type="NCBI Taxonomy" id="433720"/>
    <lineage>
        <taxon>Eukaryota</taxon>
        <taxon>Metazoa</taxon>
        <taxon>Spiralia</taxon>
        <taxon>Gnathifera</taxon>
        <taxon>Rotifera</taxon>
        <taxon>Eurotatoria</taxon>
        <taxon>Bdelloidea</taxon>
        <taxon>Adinetida</taxon>
        <taxon>Adinetidae</taxon>
        <taxon>Adineta</taxon>
    </lineage>
</organism>
<reference evidence="3" key="1">
    <citation type="submission" date="2021-02" db="EMBL/GenBank/DDBJ databases">
        <authorList>
            <person name="Nowell W R."/>
        </authorList>
    </citation>
    <scope>NUCLEOTIDE SEQUENCE</scope>
</reference>
<sequence length="231" mass="26801">MAGIAKNFDGHILNKSNEEVDLKDEKYKGKIFGLYFSAHWCPPCRGFTPKLIEFYKTHAKDKNFEIIFLSSDSDEKSFDDYYKDMPWLKLDYKEQEKKDELENKLGVNGIPKLILIDGDTGDVICTDAREQIQNHDKQGKNFPWKGENSEKKQSCVLMPWLKLDYKEQEKKDELENKLGVNGIPKLILIDGDTGDVICTDAREQIQNHDKQGKNFPWKDEKSEKKQSCVLM</sequence>
<dbReference type="GO" id="GO:0004791">
    <property type="term" value="F:thioredoxin-disulfide reductase (NADPH) activity"/>
    <property type="evidence" value="ECO:0007669"/>
    <property type="project" value="TreeGrafter"/>
</dbReference>
<feature type="region of interest" description="Disordered" evidence="1">
    <location>
        <begin position="208"/>
        <end position="231"/>
    </location>
</feature>
<feature type="domain" description="Thioredoxin" evidence="2">
    <location>
        <begin position="1"/>
        <end position="134"/>
    </location>
</feature>
<dbReference type="AlphaFoldDB" id="A0A813NIZ4"/>
<dbReference type="EMBL" id="CAJNOG010000008">
    <property type="protein sequence ID" value="CAF0738892.1"/>
    <property type="molecule type" value="Genomic_DNA"/>
</dbReference>
<evidence type="ECO:0000259" key="2">
    <source>
        <dbReference type="PROSITE" id="PS51352"/>
    </source>
</evidence>
<dbReference type="GO" id="GO:0005634">
    <property type="term" value="C:nucleus"/>
    <property type="evidence" value="ECO:0007669"/>
    <property type="project" value="TreeGrafter"/>
</dbReference>
<evidence type="ECO:0000313" key="4">
    <source>
        <dbReference type="Proteomes" id="UP000663845"/>
    </source>
</evidence>
<dbReference type="Pfam" id="PF13905">
    <property type="entry name" value="Thioredoxin_8"/>
    <property type="match status" value="1"/>
</dbReference>
<dbReference type="PROSITE" id="PS51352">
    <property type="entry name" value="THIOREDOXIN_2"/>
    <property type="match status" value="1"/>
</dbReference>
<evidence type="ECO:0000313" key="3">
    <source>
        <dbReference type="EMBL" id="CAF0738892.1"/>
    </source>
</evidence>
<dbReference type="SUPFAM" id="SSF52833">
    <property type="entry name" value="Thioredoxin-like"/>
    <property type="match status" value="1"/>
</dbReference>
<name>A0A813NIZ4_9BILA</name>
<dbReference type="InterPro" id="IPR012336">
    <property type="entry name" value="Thioredoxin-like_fold"/>
</dbReference>
<dbReference type="Gene3D" id="3.40.30.10">
    <property type="entry name" value="Glutaredoxin"/>
    <property type="match status" value="2"/>
</dbReference>